<dbReference type="InterPro" id="IPR012337">
    <property type="entry name" value="RNaseH-like_sf"/>
</dbReference>
<accession>A0AAV7XTP9</accession>
<evidence type="ECO:0000313" key="2">
    <source>
        <dbReference type="EMBL" id="KAJ1528137.1"/>
    </source>
</evidence>
<keyword evidence="3" id="KW-1185">Reference proteome</keyword>
<dbReference type="PANTHER" id="PTHR47501:SF5">
    <property type="entry name" value="HAT C-TERMINAL DIMERISATION DOMAIN-CONTAINING PROTEIN"/>
    <property type="match status" value="1"/>
</dbReference>
<dbReference type="PANTHER" id="PTHR47501">
    <property type="entry name" value="TRANSPOSASE-RELATED"/>
    <property type="match status" value="1"/>
</dbReference>
<reference evidence="2" key="1">
    <citation type="submission" date="2022-12" db="EMBL/GenBank/DDBJ databases">
        <title>Chromosome-level genome assembly of the bean flower thrips Megalurothrips usitatus.</title>
        <authorList>
            <person name="Ma L."/>
            <person name="Liu Q."/>
            <person name="Li H."/>
            <person name="Cai W."/>
        </authorList>
    </citation>
    <scope>NUCLEOTIDE SEQUENCE</scope>
    <source>
        <strain evidence="2">Cailab_2022a</strain>
    </source>
</reference>
<dbReference type="EMBL" id="JAPTSV010000005">
    <property type="protein sequence ID" value="KAJ1528137.1"/>
    <property type="molecule type" value="Genomic_DNA"/>
</dbReference>
<protein>
    <submittedName>
        <fullName evidence="2">Uncharacterized protein</fullName>
    </submittedName>
</protein>
<evidence type="ECO:0000256" key="1">
    <source>
        <dbReference type="SAM" id="MobiDB-lite"/>
    </source>
</evidence>
<evidence type="ECO:0000313" key="3">
    <source>
        <dbReference type="Proteomes" id="UP001075354"/>
    </source>
</evidence>
<proteinExistence type="predicted"/>
<gene>
    <name evidence="2" type="ORF">ONE63_008051</name>
</gene>
<name>A0AAV7XTP9_9NEOP</name>
<feature type="region of interest" description="Disordered" evidence="1">
    <location>
        <begin position="175"/>
        <end position="202"/>
    </location>
</feature>
<organism evidence="2 3">
    <name type="scientific">Megalurothrips usitatus</name>
    <name type="common">bean blossom thrips</name>
    <dbReference type="NCBI Taxonomy" id="439358"/>
    <lineage>
        <taxon>Eukaryota</taxon>
        <taxon>Metazoa</taxon>
        <taxon>Ecdysozoa</taxon>
        <taxon>Arthropoda</taxon>
        <taxon>Hexapoda</taxon>
        <taxon>Insecta</taxon>
        <taxon>Pterygota</taxon>
        <taxon>Neoptera</taxon>
        <taxon>Paraneoptera</taxon>
        <taxon>Thysanoptera</taxon>
        <taxon>Terebrantia</taxon>
        <taxon>Thripoidea</taxon>
        <taxon>Thripidae</taxon>
        <taxon>Megalurothrips</taxon>
    </lineage>
</organism>
<comment type="caution">
    <text evidence="2">The sequence shown here is derived from an EMBL/GenBank/DDBJ whole genome shotgun (WGS) entry which is preliminary data.</text>
</comment>
<feature type="compositionally biased region" description="Acidic residues" evidence="1">
    <location>
        <begin position="192"/>
        <end position="202"/>
    </location>
</feature>
<dbReference type="AlphaFoldDB" id="A0AAV7XTP9"/>
<sequence>MRIFFKKKLTQAVVDRVTNNLIISHTLPHSLVESPEFREAVLLGCPSNLTTTFRKRLDTLREKMHSNVEAALQRAKYVATTADGWSKFGRGFLGMTAHWIDSDTMERESAALCLKRLKKRHTHDRLAAAVSQATECFKISPEKITRCTTDSASNFKKAFKVYSYTISEDLAAKAQNQDQDTAMAGKKHSDSDAEGDVGDQEQDPLDVDQALTAAKLKGVVLPPHQRCAAHITSLLATRDAKDALDVNANFRRLYDSTGEKLKSYVRLQGRSDLVAGAFKDNFGVKLKRAGDTRWNSEYDYKEQIVSLHSADEEKLNSTLETANLQKLTKVEVRFLQEYVYVMYPVAFALDVLRKTCMRGT</sequence>
<dbReference type="Proteomes" id="UP001075354">
    <property type="component" value="Chromosome 5"/>
</dbReference>
<dbReference type="SUPFAM" id="SSF53098">
    <property type="entry name" value="Ribonuclease H-like"/>
    <property type="match status" value="1"/>
</dbReference>